<name>A0A2D0N838_FLAN2</name>
<sequence>MPKVVREDIDNLNTVLTVTIEKSEYEGQFKTELNKYRKQVQMKGFRKGKTPMSVLRKMYGKAILSDVINGMLQSEVGNFLTENDLNYLGQPLPNDDQQVYEFDPRDLEDFEFKFDLGLAPDFEVEGLGDDASFEMYDVTIPTDKIDDELAAGRKRMGEQVPIEGEVQEGDLIKLSIQELDGDSPKEEGVTNEFSVPEDRLTDEAKKIISQHKPGDSFQINIYELEKETSPEYVHNYFLGVKGEEAEAVGDTVQATIVEITRLQEAEMDEEFFNKMFGEGVVSTEEEAREKMENDLKSYYDRQAEAVLYRHIQEYLLEKNSMDLPKDFLKRWLKTNNENVTDEQIERDFPDFLDNLKWTLIRSKLAKKHDVQISQDEIKDAFKRQIQGMISNPALFDDNFLETMAVRMMEKEEDVDRVAQQVLTDKVFAAVKDSVKVEPKAISTDDFEKVIQDINEGDQAKELARQAAAGADAAGEEE</sequence>
<dbReference type="GO" id="GO:0044183">
    <property type="term" value="F:protein folding chaperone"/>
    <property type="evidence" value="ECO:0007669"/>
    <property type="project" value="TreeGrafter"/>
</dbReference>
<accession>A0A2D0N838</accession>
<gene>
    <name evidence="2" type="primary">tig</name>
    <name evidence="2" type="ORF">CRP01_23870</name>
</gene>
<proteinExistence type="predicted"/>
<keyword evidence="3" id="KW-1185">Reference proteome</keyword>
<organism evidence="2 3">
    <name type="scientific">Flavilitoribacter nigricans (strain ATCC 23147 / DSM 23189 / NBRC 102662 / NCIMB 1420 / SS-2)</name>
    <name type="common">Lewinella nigricans</name>
    <dbReference type="NCBI Taxonomy" id="1122177"/>
    <lineage>
        <taxon>Bacteria</taxon>
        <taxon>Pseudomonadati</taxon>
        <taxon>Bacteroidota</taxon>
        <taxon>Saprospiria</taxon>
        <taxon>Saprospirales</taxon>
        <taxon>Lewinellaceae</taxon>
        <taxon>Flavilitoribacter</taxon>
    </lineage>
</organism>
<dbReference type="InterPro" id="IPR027304">
    <property type="entry name" value="Trigger_fact/SurA_dom_sf"/>
</dbReference>
<evidence type="ECO:0000313" key="2">
    <source>
        <dbReference type="EMBL" id="PHN03913.1"/>
    </source>
</evidence>
<dbReference type="GO" id="GO:0043335">
    <property type="term" value="P:protein unfolding"/>
    <property type="evidence" value="ECO:0007669"/>
    <property type="project" value="TreeGrafter"/>
</dbReference>
<dbReference type="PIRSF" id="PIRSF003095">
    <property type="entry name" value="Trigger_factor"/>
    <property type="match status" value="1"/>
</dbReference>
<feature type="domain" description="Trigger factor ribosome-binding bacterial" evidence="1">
    <location>
        <begin position="3"/>
        <end position="150"/>
    </location>
</feature>
<dbReference type="Gene3D" id="3.30.70.1050">
    <property type="entry name" value="Trigger factor ribosome-binding domain"/>
    <property type="match status" value="1"/>
</dbReference>
<dbReference type="InterPro" id="IPR037041">
    <property type="entry name" value="Trigger_fac_C_sf"/>
</dbReference>
<dbReference type="AlphaFoldDB" id="A0A2D0N838"/>
<dbReference type="GO" id="GO:0051083">
    <property type="term" value="P:'de novo' cotranslational protein folding"/>
    <property type="evidence" value="ECO:0007669"/>
    <property type="project" value="TreeGrafter"/>
</dbReference>
<comment type="caution">
    <text evidence="2">The sequence shown here is derived from an EMBL/GenBank/DDBJ whole genome shotgun (WGS) entry which is preliminary data.</text>
</comment>
<dbReference type="SUPFAM" id="SSF109998">
    <property type="entry name" value="Triger factor/SurA peptide-binding domain-like"/>
    <property type="match status" value="1"/>
</dbReference>
<evidence type="ECO:0000313" key="3">
    <source>
        <dbReference type="Proteomes" id="UP000223913"/>
    </source>
</evidence>
<dbReference type="SUPFAM" id="SSF102735">
    <property type="entry name" value="Trigger factor ribosome-binding domain"/>
    <property type="match status" value="1"/>
</dbReference>
<dbReference type="InterPro" id="IPR036611">
    <property type="entry name" value="Trigger_fac_ribosome-bd_sf"/>
</dbReference>
<dbReference type="EMBL" id="PDUD01000028">
    <property type="protein sequence ID" value="PHN03913.1"/>
    <property type="molecule type" value="Genomic_DNA"/>
</dbReference>
<dbReference type="GO" id="GO:0043022">
    <property type="term" value="F:ribosome binding"/>
    <property type="evidence" value="ECO:0007669"/>
    <property type="project" value="TreeGrafter"/>
</dbReference>
<dbReference type="Gene3D" id="1.10.3120.10">
    <property type="entry name" value="Trigger factor, C-terminal domain"/>
    <property type="match status" value="1"/>
</dbReference>
<dbReference type="PANTHER" id="PTHR30560:SF3">
    <property type="entry name" value="TRIGGER FACTOR-LIKE PROTEIN TIG, CHLOROPLASTIC"/>
    <property type="match status" value="1"/>
</dbReference>
<dbReference type="GO" id="GO:0003755">
    <property type="term" value="F:peptidyl-prolyl cis-trans isomerase activity"/>
    <property type="evidence" value="ECO:0007669"/>
    <property type="project" value="TreeGrafter"/>
</dbReference>
<dbReference type="NCBIfam" id="TIGR00115">
    <property type="entry name" value="tig"/>
    <property type="match status" value="1"/>
</dbReference>
<dbReference type="GO" id="GO:0015031">
    <property type="term" value="P:protein transport"/>
    <property type="evidence" value="ECO:0007669"/>
    <property type="project" value="InterPro"/>
</dbReference>
<dbReference type="InterPro" id="IPR008881">
    <property type="entry name" value="Trigger_fac_ribosome-bd_bac"/>
</dbReference>
<dbReference type="RefSeq" id="WP_099152626.1">
    <property type="nucleotide sequence ID" value="NZ_PDUD01000028.1"/>
</dbReference>
<dbReference type="InterPro" id="IPR005215">
    <property type="entry name" value="Trig_fac"/>
</dbReference>
<dbReference type="PANTHER" id="PTHR30560">
    <property type="entry name" value="TRIGGER FACTOR CHAPERONE AND PEPTIDYL-PROLYL CIS/TRANS ISOMERASE"/>
    <property type="match status" value="1"/>
</dbReference>
<dbReference type="OrthoDB" id="9767721at2"/>
<reference evidence="2 3" key="1">
    <citation type="submission" date="2017-10" db="EMBL/GenBank/DDBJ databases">
        <title>The draft genome sequence of Lewinella nigricans NBRC 102662.</title>
        <authorList>
            <person name="Wang K."/>
        </authorList>
    </citation>
    <scope>NUCLEOTIDE SEQUENCE [LARGE SCALE GENOMIC DNA]</scope>
    <source>
        <strain evidence="2 3">NBRC 102662</strain>
    </source>
</reference>
<dbReference type="Proteomes" id="UP000223913">
    <property type="component" value="Unassembled WGS sequence"/>
</dbReference>
<dbReference type="Pfam" id="PF05697">
    <property type="entry name" value="Trigger_N"/>
    <property type="match status" value="1"/>
</dbReference>
<evidence type="ECO:0000259" key="1">
    <source>
        <dbReference type="Pfam" id="PF05697"/>
    </source>
</evidence>
<protein>
    <submittedName>
        <fullName evidence="2">Trigger factor</fullName>
    </submittedName>
</protein>